<dbReference type="AlphaFoldDB" id="A0A6A6R2B8"/>
<dbReference type="EMBL" id="MU004186">
    <property type="protein sequence ID" value="KAF2498080.1"/>
    <property type="molecule type" value="Genomic_DNA"/>
</dbReference>
<evidence type="ECO:0000313" key="2">
    <source>
        <dbReference type="EMBL" id="KAF2498080.1"/>
    </source>
</evidence>
<reference evidence="2" key="1">
    <citation type="journal article" date="2020" name="Stud. Mycol.">
        <title>101 Dothideomycetes genomes: a test case for predicting lifestyles and emergence of pathogens.</title>
        <authorList>
            <person name="Haridas S."/>
            <person name="Albert R."/>
            <person name="Binder M."/>
            <person name="Bloem J."/>
            <person name="Labutti K."/>
            <person name="Salamov A."/>
            <person name="Andreopoulos B."/>
            <person name="Baker S."/>
            <person name="Barry K."/>
            <person name="Bills G."/>
            <person name="Bluhm B."/>
            <person name="Cannon C."/>
            <person name="Castanera R."/>
            <person name="Culley D."/>
            <person name="Daum C."/>
            <person name="Ezra D."/>
            <person name="Gonzalez J."/>
            <person name="Henrissat B."/>
            <person name="Kuo A."/>
            <person name="Liang C."/>
            <person name="Lipzen A."/>
            <person name="Lutzoni F."/>
            <person name="Magnuson J."/>
            <person name="Mondo S."/>
            <person name="Nolan M."/>
            <person name="Ohm R."/>
            <person name="Pangilinan J."/>
            <person name="Park H.-J."/>
            <person name="Ramirez L."/>
            <person name="Alfaro M."/>
            <person name="Sun H."/>
            <person name="Tritt A."/>
            <person name="Yoshinaga Y."/>
            <person name="Zwiers L.-H."/>
            <person name="Turgeon B."/>
            <person name="Goodwin S."/>
            <person name="Spatafora J."/>
            <person name="Crous P."/>
            <person name="Grigoriev I."/>
        </authorList>
    </citation>
    <scope>NUCLEOTIDE SEQUENCE</scope>
    <source>
        <strain evidence="2">CBS 269.34</strain>
    </source>
</reference>
<gene>
    <name evidence="2" type="ORF">BU16DRAFT_333636</name>
</gene>
<name>A0A6A6R2B8_9PEZI</name>
<dbReference type="Pfam" id="PF25484">
    <property type="entry name" value="DUF7907"/>
    <property type="match status" value="1"/>
</dbReference>
<evidence type="ECO:0000313" key="3">
    <source>
        <dbReference type="Proteomes" id="UP000799750"/>
    </source>
</evidence>
<organism evidence="2 3">
    <name type="scientific">Lophium mytilinum</name>
    <dbReference type="NCBI Taxonomy" id="390894"/>
    <lineage>
        <taxon>Eukaryota</taxon>
        <taxon>Fungi</taxon>
        <taxon>Dikarya</taxon>
        <taxon>Ascomycota</taxon>
        <taxon>Pezizomycotina</taxon>
        <taxon>Dothideomycetes</taxon>
        <taxon>Pleosporomycetidae</taxon>
        <taxon>Mytilinidiales</taxon>
        <taxon>Mytilinidiaceae</taxon>
        <taxon>Lophium</taxon>
    </lineage>
</organism>
<dbReference type="Proteomes" id="UP000799750">
    <property type="component" value="Unassembled WGS sequence"/>
</dbReference>
<keyword evidence="3" id="KW-1185">Reference proteome</keyword>
<feature type="domain" description="DUF7907" evidence="1">
    <location>
        <begin position="20"/>
        <end position="199"/>
    </location>
</feature>
<evidence type="ECO:0000259" key="1">
    <source>
        <dbReference type="Pfam" id="PF25484"/>
    </source>
</evidence>
<dbReference type="InterPro" id="IPR057229">
    <property type="entry name" value="DUF7907"/>
</dbReference>
<protein>
    <recommendedName>
        <fullName evidence="1">DUF7907 domain-containing protein</fullName>
    </recommendedName>
</protein>
<dbReference type="OrthoDB" id="3518533at2759"/>
<sequence>MSPSIITSNMASPTPSSHRYYFLKTRSRTGAAKYDSLYIRLHGNGVDDVVLTAAPPVFLRAYDELATSAASTEPRGGTAVKFISTKSGDRQWSLALGRPREFVGWEPVQIVAAAEDDGEREGEAGARWVQKEGPSQEYEALEWDVGSSEGDGKGVWKGWMVCEWVHGHPQLFWVTGMLDSRGKELDLPGFCERVELVREGVEG</sequence>
<accession>A0A6A6R2B8</accession>
<proteinExistence type="predicted"/>